<proteinExistence type="predicted"/>
<organism evidence="2 3">
    <name type="scientific">Actinomadura keratinilytica</name>
    <dbReference type="NCBI Taxonomy" id="547461"/>
    <lineage>
        <taxon>Bacteria</taxon>
        <taxon>Bacillati</taxon>
        <taxon>Actinomycetota</taxon>
        <taxon>Actinomycetes</taxon>
        <taxon>Streptosporangiales</taxon>
        <taxon>Thermomonosporaceae</taxon>
        <taxon>Actinomadura</taxon>
    </lineage>
</organism>
<name>A0ABP7ZD43_9ACTN</name>
<dbReference type="InterPro" id="IPR036514">
    <property type="entry name" value="SGNH_hydro_sf"/>
</dbReference>
<reference evidence="3" key="1">
    <citation type="journal article" date="2019" name="Int. J. Syst. Evol. Microbiol.">
        <title>The Global Catalogue of Microorganisms (GCM) 10K type strain sequencing project: providing services to taxonomists for standard genome sequencing and annotation.</title>
        <authorList>
            <consortium name="The Broad Institute Genomics Platform"/>
            <consortium name="The Broad Institute Genome Sequencing Center for Infectious Disease"/>
            <person name="Wu L."/>
            <person name="Ma J."/>
        </authorList>
    </citation>
    <scope>NUCLEOTIDE SEQUENCE [LARGE SCALE GENOMIC DNA]</scope>
    <source>
        <strain evidence="3">JCM 17316</strain>
    </source>
</reference>
<protein>
    <recommendedName>
        <fullName evidence="1">SGNH hydrolase-type esterase domain-containing protein</fullName>
    </recommendedName>
</protein>
<sequence length="213" mass="22381">MAALPWRLVVFGDSVAEGRDDPDPAGGWIGWAGRLADLLELPRDRVANFGRPGAVIADVAGGQLAAAGKPRPGLVVLNCGMNDALAGFDREAAARRIAEVFAWAGRGGAVAIAAPVPCPPFLEQVPMSAFRRKRTRQRIDEFNAELQRAAEKHGMAFLAPDAVRRVADPALWSADGIHLNPAGHAYVAEVIAAIAGALLAERPAGVATNRGRT</sequence>
<dbReference type="InterPro" id="IPR013830">
    <property type="entry name" value="SGNH_hydro"/>
</dbReference>
<gene>
    <name evidence="2" type="ORF">GCM10022416_53600</name>
</gene>
<dbReference type="Pfam" id="PF13472">
    <property type="entry name" value="Lipase_GDSL_2"/>
    <property type="match status" value="1"/>
</dbReference>
<dbReference type="Gene3D" id="3.40.50.1110">
    <property type="entry name" value="SGNH hydrolase"/>
    <property type="match status" value="1"/>
</dbReference>
<dbReference type="CDD" id="cd01832">
    <property type="entry name" value="SGNH_hydrolase_like_1"/>
    <property type="match status" value="1"/>
</dbReference>
<accession>A0ABP7ZD43</accession>
<evidence type="ECO:0000259" key="1">
    <source>
        <dbReference type="Pfam" id="PF13472"/>
    </source>
</evidence>
<dbReference type="RefSeq" id="WP_345024413.1">
    <property type="nucleotide sequence ID" value="NZ_BAABDO010000118.1"/>
</dbReference>
<dbReference type="InterPro" id="IPR053140">
    <property type="entry name" value="GDSL_Rv0518-like"/>
</dbReference>
<dbReference type="Proteomes" id="UP001500266">
    <property type="component" value="Unassembled WGS sequence"/>
</dbReference>
<evidence type="ECO:0000313" key="3">
    <source>
        <dbReference type="Proteomes" id="UP001500266"/>
    </source>
</evidence>
<dbReference type="EMBL" id="BAABDO010000118">
    <property type="protein sequence ID" value="GAA4154071.1"/>
    <property type="molecule type" value="Genomic_DNA"/>
</dbReference>
<feature type="domain" description="SGNH hydrolase-type esterase" evidence="1">
    <location>
        <begin position="10"/>
        <end position="185"/>
    </location>
</feature>
<dbReference type="SUPFAM" id="SSF52266">
    <property type="entry name" value="SGNH hydrolase"/>
    <property type="match status" value="1"/>
</dbReference>
<dbReference type="PANTHER" id="PTHR43784">
    <property type="entry name" value="GDSL-LIKE LIPASE/ACYLHYDROLASE, PUTATIVE (AFU_ORTHOLOGUE AFUA_2G00820)-RELATED"/>
    <property type="match status" value="1"/>
</dbReference>
<dbReference type="PANTHER" id="PTHR43784:SF2">
    <property type="entry name" value="GDSL-LIKE LIPASE_ACYLHYDROLASE, PUTATIVE (AFU_ORTHOLOGUE AFUA_2G00820)-RELATED"/>
    <property type="match status" value="1"/>
</dbReference>
<keyword evidence="3" id="KW-1185">Reference proteome</keyword>
<evidence type="ECO:0000313" key="2">
    <source>
        <dbReference type="EMBL" id="GAA4154071.1"/>
    </source>
</evidence>
<comment type="caution">
    <text evidence="2">The sequence shown here is derived from an EMBL/GenBank/DDBJ whole genome shotgun (WGS) entry which is preliminary data.</text>
</comment>